<comment type="similarity">
    <text evidence="1 3">Belongs to the type-B carboxylesterase/lipase family.</text>
</comment>
<evidence type="ECO:0000259" key="4">
    <source>
        <dbReference type="Pfam" id="PF00135"/>
    </source>
</evidence>
<evidence type="ECO:0000313" key="6">
    <source>
        <dbReference type="Proteomes" id="UP000271337"/>
    </source>
</evidence>
<feature type="chain" id="PRO_5017854194" description="Carboxylic ester hydrolase" evidence="3">
    <location>
        <begin position="25"/>
        <end position="582"/>
    </location>
</feature>
<evidence type="ECO:0000313" key="5">
    <source>
        <dbReference type="EMBL" id="RMY20733.1"/>
    </source>
</evidence>
<proteinExistence type="inferred from homology"/>
<dbReference type="Pfam" id="PF00135">
    <property type="entry name" value="COesterase"/>
    <property type="match status" value="1"/>
</dbReference>
<evidence type="ECO:0000256" key="3">
    <source>
        <dbReference type="RuleBase" id="RU361235"/>
    </source>
</evidence>
<protein>
    <recommendedName>
        <fullName evidence="3">Carboxylic ester hydrolase</fullName>
        <ecNumber evidence="3">3.1.1.-</ecNumber>
    </recommendedName>
</protein>
<dbReference type="InterPro" id="IPR002018">
    <property type="entry name" value="CarbesteraseB"/>
</dbReference>
<dbReference type="GO" id="GO:0052689">
    <property type="term" value="F:carboxylic ester hydrolase activity"/>
    <property type="evidence" value="ECO:0007669"/>
    <property type="project" value="TreeGrafter"/>
</dbReference>
<evidence type="ECO:0000256" key="1">
    <source>
        <dbReference type="ARBA" id="ARBA00005964"/>
    </source>
</evidence>
<dbReference type="AlphaFoldDB" id="A0A3M6ZZS9"/>
<gene>
    <name evidence="5" type="ORF">D0867_03799</name>
</gene>
<accession>A0A3M6ZZS9</accession>
<dbReference type="EMBL" id="QWIL01000297">
    <property type="protein sequence ID" value="RMY20733.1"/>
    <property type="molecule type" value="Genomic_DNA"/>
</dbReference>
<sequence>MQPIRSTMLKGCTAFLLAVRLATASAPAAYDCSGDVTYTGTYRSGVEAFLSIPYAQDTGGEHRFKPPRSYVPTRGTEISATVAGPTCPQQKGAPFAPLFLQNVTDVSEDCLHLNIERPNGTQPHAKLPVMVFIHGGSFILGSKDEPVSQPPGLILQSVANGLPVLVVEINYRLGVFGFAKSTALAEEGSANAGIKDQRLALEWVKAHIESFGGDSDRITIFGQSSGGLAVGLQILAYGAEKPVPFQQAIAESQILEPQLTGNVTDRAMNRLVNAVGCNNTDVHTSTTISCLRDLSLEDLLSAQTATHEDGPGANIGDEWMPIVDGDIVPDAPSTLIAKGRFADITTMVGWCEADTAPFTPTTIQTDNDTYTFLQEYAPGMSPDNISKLMSLYPVSDFSANPSANLSAQFHRSARILRDILMVCEPQYYGRALASKGNPVYVYDQNQTMLQGPLESTGSVGLGVVHTSEFAYVFGNLSTYDVNGYPYHPRAEDYALVERESRSWSTFAAIGRPSLDRYHDTLDGWCPAFAEGNDTAGIFVIGGPFEGFSAAEGSPSESVVAAQKLEERCAFIDSPEIIDQLRW</sequence>
<dbReference type="Proteomes" id="UP000271337">
    <property type="component" value="Unassembled WGS sequence"/>
</dbReference>
<feature type="signal peptide" evidence="3">
    <location>
        <begin position="1"/>
        <end position="24"/>
    </location>
</feature>
<organism evidence="5 6">
    <name type="scientific">Hortaea werneckii</name>
    <name type="common">Black yeast</name>
    <name type="synonym">Cladosporium werneckii</name>
    <dbReference type="NCBI Taxonomy" id="91943"/>
    <lineage>
        <taxon>Eukaryota</taxon>
        <taxon>Fungi</taxon>
        <taxon>Dikarya</taxon>
        <taxon>Ascomycota</taxon>
        <taxon>Pezizomycotina</taxon>
        <taxon>Dothideomycetes</taxon>
        <taxon>Dothideomycetidae</taxon>
        <taxon>Mycosphaerellales</taxon>
        <taxon>Teratosphaeriaceae</taxon>
        <taxon>Hortaea</taxon>
    </lineage>
</organism>
<dbReference type="Gene3D" id="3.40.50.1820">
    <property type="entry name" value="alpha/beta hydrolase"/>
    <property type="match status" value="1"/>
</dbReference>
<keyword evidence="3" id="KW-0732">Signal</keyword>
<reference evidence="5 6" key="1">
    <citation type="journal article" date="2018" name="BMC Genomics">
        <title>Genomic evidence for intraspecific hybridization in a clonal and extremely halotolerant yeast.</title>
        <authorList>
            <person name="Gostincar C."/>
            <person name="Stajich J.E."/>
            <person name="Zupancic J."/>
            <person name="Zalar P."/>
            <person name="Gunde-Cimerman N."/>
        </authorList>
    </citation>
    <scope>NUCLEOTIDE SEQUENCE [LARGE SCALE GENOMIC DNA]</scope>
    <source>
        <strain evidence="5 6">EXF-6669</strain>
    </source>
</reference>
<dbReference type="SUPFAM" id="SSF53474">
    <property type="entry name" value="alpha/beta-Hydrolases"/>
    <property type="match status" value="1"/>
</dbReference>
<dbReference type="OrthoDB" id="408631at2759"/>
<name>A0A3M6ZZS9_HORWE</name>
<dbReference type="InterPro" id="IPR050654">
    <property type="entry name" value="AChE-related_enzymes"/>
</dbReference>
<dbReference type="PANTHER" id="PTHR43918:SF4">
    <property type="entry name" value="CARBOXYLIC ESTER HYDROLASE"/>
    <property type="match status" value="1"/>
</dbReference>
<dbReference type="VEuPathDB" id="FungiDB:BTJ68_06083"/>
<feature type="domain" description="Carboxylesterase type B" evidence="4">
    <location>
        <begin position="43"/>
        <end position="524"/>
    </location>
</feature>
<keyword evidence="2 3" id="KW-0378">Hydrolase</keyword>
<dbReference type="InterPro" id="IPR019826">
    <property type="entry name" value="Carboxylesterase_B_AS"/>
</dbReference>
<dbReference type="InterPro" id="IPR029058">
    <property type="entry name" value="AB_hydrolase_fold"/>
</dbReference>
<comment type="caution">
    <text evidence="5">The sequence shown here is derived from an EMBL/GenBank/DDBJ whole genome shotgun (WGS) entry which is preliminary data.</text>
</comment>
<dbReference type="PROSITE" id="PS00122">
    <property type="entry name" value="CARBOXYLESTERASE_B_1"/>
    <property type="match status" value="1"/>
</dbReference>
<evidence type="ECO:0000256" key="2">
    <source>
        <dbReference type="ARBA" id="ARBA00022801"/>
    </source>
</evidence>
<dbReference type="EC" id="3.1.1.-" evidence="3"/>
<dbReference type="PANTHER" id="PTHR43918">
    <property type="entry name" value="ACETYLCHOLINESTERASE"/>
    <property type="match status" value="1"/>
</dbReference>